<feature type="transmembrane region" description="Helical" evidence="9">
    <location>
        <begin position="63"/>
        <end position="87"/>
    </location>
</feature>
<keyword evidence="4 9" id="KW-0813">Transport</keyword>
<keyword evidence="7 9" id="KW-1133">Transmembrane helix</keyword>
<sequence>MKNKFIIGRYLPLDSMIHHLDPRAKLCFVFFYIVLVFFCHNFAMYGWLLLVVLILMYCSKIKLLYLLKGLTPILFFLVFTFLMHLFLTKGGTVLFHWKFITIETGGIIEGIYICCRLMFIMMISTIMTLTTSPIALTDAFDKILSPLRFIKVPVQQLSMMMSIALRFIPTLMEELDKIILAQKSRGSEISSGSIGQRIKAFIPLLIPLFISAFQRAEDLAIAMEVRGYDVKAKRTSYRKLKWHWKDTTLILLLIPIAAILFALKNIGV</sequence>
<dbReference type="InterPro" id="IPR024919">
    <property type="entry name" value="EcfT"/>
</dbReference>
<reference evidence="10 11" key="1">
    <citation type="submission" date="2019-07" db="EMBL/GenBank/DDBJ databases">
        <title>Whole genome shotgun sequence of Staphylococcus piscifermentans NBRC 109625.</title>
        <authorList>
            <person name="Hosoyama A."/>
            <person name="Uohara A."/>
            <person name="Ohji S."/>
            <person name="Ichikawa N."/>
        </authorList>
    </citation>
    <scope>NUCLEOTIDE SEQUENCE [LARGE SCALE GENOMIC DNA]</scope>
    <source>
        <strain evidence="10 11">NBRC 109625</strain>
    </source>
</reference>
<keyword evidence="8 9" id="KW-0472">Membrane</keyword>
<evidence type="ECO:0000313" key="10">
    <source>
        <dbReference type="EMBL" id="GEP84613.1"/>
    </source>
</evidence>
<protein>
    <recommendedName>
        <fullName evidence="3 9">Energy-coupling factor transporter transmembrane protein EcfT</fullName>
        <shortName evidence="9">ECF transporter T component EcfT</shortName>
    </recommendedName>
</protein>
<evidence type="ECO:0000256" key="1">
    <source>
        <dbReference type="ARBA" id="ARBA00004651"/>
    </source>
</evidence>
<organism evidence="10 11">
    <name type="scientific">Staphylococcus piscifermentans</name>
    <dbReference type="NCBI Taxonomy" id="70258"/>
    <lineage>
        <taxon>Bacteria</taxon>
        <taxon>Bacillati</taxon>
        <taxon>Bacillota</taxon>
        <taxon>Bacilli</taxon>
        <taxon>Bacillales</taxon>
        <taxon>Staphylococcaceae</taxon>
        <taxon>Staphylococcus</taxon>
    </lineage>
</organism>
<feature type="transmembrane region" description="Helical" evidence="9">
    <location>
        <begin position="26"/>
        <end position="57"/>
    </location>
</feature>
<dbReference type="GO" id="GO:0022857">
    <property type="term" value="F:transmembrane transporter activity"/>
    <property type="evidence" value="ECO:0007669"/>
    <property type="project" value="UniProtKB-UniRule"/>
</dbReference>
<dbReference type="PANTHER" id="PTHR33514">
    <property type="entry name" value="PROTEIN ABCI12, CHLOROPLASTIC"/>
    <property type="match status" value="1"/>
</dbReference>
<comment type="subunit">
    <text evidence="9">Forms a stable energy-coupling factor (ECF) transporter complex composed of 2 membrane-embedded substrate-binding proteins (S component), 2 ATP-binding proteins (A component) and 2 transmembrane proteins (T component).</text>
</comment>
<dbReference type="PANTHER" id="PTHR33514:SF13">
    <property type="entry name" value="PROTEIN ABCI12, CHLOROPLASTIC"/>
    <property type="match status" value="1"/>
</dbReference>
<gene>
    <name evidence="9 10" type="primary">ecfT</name>
    <name evidence="10" type="ORF">SPI02_11980</name>
</gene>
<comment type="similarity">
    <text evidence="2 9">Belongs to the energy-coupling factor EcfT family.</text>
</comment>
<comment type="subcellular location">
    <subcellularLocation>
        <location evidence="1 9">Cell membrane</location>
        <topology evidence="1 9">Multi-pass membrane protein</topology>
    </subcellularLocation>
</comment>
<evidence type="ECO:0000256" key="8">
    <source>
        <dbReference type="ARBA" id="ARBA00023136"/>
    </source>
</evidence>
<comment type="caution">
    <text evidence="10">The sequence shown here is derived from an EMBL/GenBank/DDBJ whole genome shotgun (WGS) entry which is preliminary data.</text>
</comment>
<feature type="transmembrane region" description="Helical" evidence="9">
    <location>
        <begin position="107"/>
        <end position="129"/>
    </location>
</feature>
<keyword evidence="11" id="KW-1185">Reference proteome</keyword>
<evidence type="ECO:0000256" key="4">
    <source>
        <dbReference type="ARBA" id="ARBA00022448"/>
    </source>
</evidence>
<evidence type="ECO:0000256" key="3">
    <source>
        <dbReference type="ARBA" id="ARBA00014042"/>
    </source>
</evidence>
<accession>A0A239TRH7</accession>
<dbReference type="RefSeq" id="WP_095104068.1">
    <property type="nucleotide sequence ID" value="NZ_BKAR01000012.1"/>
</dbReference>
<evidence type="ECO:0000256" key="9">
    <source>
        <dbReference type="HAMAP-Rule" id="MF_01461"/>
    </source>
</evidence>
<evidence type="ECO:0000256" key="6">
    <source>
        <dbReference type="ARBA" id="ARBA00022692"/>
    </source>
</evidence>
<feature type="transmembrane region" description="Helical" evidence="9">
    <location>
        <begin position="248"/>
        <end position="267"/>
    </location>
</feature>
<dbReference type="GO" id="GO:0005886">
    <property type="term" value="C:plasma membrane"/>
    <property type="evidence" value="ECO:0007669"/>
    <property type="project" value="UniProtKB-SubCell"/>
</dbReference>
<proteinExistence type="inferred from homology"/>
<name>A0A239TRH7_9STAP</name>
<dbReference type="OrthoDB" id="8075495at2"/>
<evidence type="ECO:0000313" key="11">
    <source>
        <dbReference type="Proteomes" id="UP000321736"/>
    </source>
</evidence>
<evidence type="ECO:0000256" key="7">
    <source>
        <dbReference type="ARBA" id="ARBA00022989"/>
    </source>
</evidence>
<evidence type="ECO:0000256" key="5">
    <source>
        <dbReference type="ARBA" id="ARBA00022475"/>
    </source>
</evidence>
<dbReference type="InterPro" id="IPR003339">
    <property type="entry name" value="ABC/ECF_trnsptr_transmembrane"/>
</dbReference>
<keyword evidence="6 9" id="KW-0812">Transmembrane</keyword>
<dbReference type="Pfam" id="PF02361">
    <property type="entry name" value="CbiQ"/>
    <property type="match status" value="1"/>
</dbReference>
<dbReference type="CDD" id="cd16914">
    <property type="entry name" value="EcfT"/>
    <property type="match status" value="1"/>
</dbReference>
<comment type="function">
    <text evidence="9">Transmembrane (T) component of an energy-coupling factor (ECF) ABC-transporter complex. Unlike classic ABC transporters this ECF transporter provides the energy necessary to transport a number of different substrates.</text>
</comment>
<dbReference type="AlphaFoldDB" id="A0A239TRH7"/>
<keyword evidence="5 9" id="KW-1003">Cell membrane</keyword>
<evidence type="ECO:0000256" key="2">
    <source>
        <dbReference type="ARBA" id="ARBA00005660"/>
    </source>
</evidence>
<dbReference type="HAMAP" id="MF_01461">
    <property type="entry name" value="EcfT"/>
    <property type="match status" value="1"/>
</dbReference>
<dbReference type="EMBL" id="BKAR01000012">
    <property type="protein sequence ID" value="GEP84613.1"/>
    <property type="molecule type" value="Genomic_DNA"/>
</dbReference>
<dbReference type="Proteomes" id="UP000321736">
    <property type="component" value="Unassembled WGS sequence"/>
</dbReference>